<keyword evidence="2" id="KW-1185">Reference proteome</keyword>
<proteinExistence type="predicted"/>
<name>A0ACB9EIB8_ARCLA</name>
<sequence>MITHRASVKANLCRSMLKLFLRVQDKTTCQARGYQVYSDASKHGLGCVLMQHGKVVAYASRQLNPYEVNHPTHDLELAVVIFALKIWRHYLYGETCDIFTDHKSLKYIFTQKELNMRQRRWLELLKDYDARIQYHPGKANLVADALSRKNSGSLSCLITSQSHILRDLEIMGVEICAKHQDGYLASFMVKTTLVSHIKEAQKQDGELWAILQKVGNGKQVDFRVDSDDVVWFHKDV</sequence>
<comment type="caution">
    <text evidence="1">The sequence shown here is derived from an EMBL/GenBank/DDBJ whole genome shotgun (WGS) entry which is preliminary data.</text>
</comment>
<accession>A0ACB9EIB8</accession>
<reference evidence="1 2" key="2">
    <citation type="journal article" date="2022" name="Mol. Ecol. Resour.">
        <title>The genomes of chicory, endive, great burdock and yacon provide insights into Asteraceae paleo-polyploidization history and plant inulin production.</title>
        <authorList>
            <person name="Fan W."/>
            <person name="Wang S."/>
            <person name="Wang H."/>
            <person name="Wang A."/>
            <person name="Jiang F."/>
            <person name="Liu H."/>
            <person name="Zhao H."/>
            <person name="Xu D."/>
            <person name="Zhang Y."/>
        </authorList>
    </citation>
    <scope>NUCLEOTIDE SEQUENCE [LARGE SCALE GENOMIC DNA]</scope>
    <source>
        <strain evidence="2">cv. Niubang</strain>
    </source>
</reference>
<organism evidence="1 2">
    <name type="scientific">Arctium lappa</name>
    <name type="common">Greater burdock</name>
    <name type="synonym">Lappa major</name>
    <dbReference type="NCBI Taxonomy" id="4217"/>
    <lineage>
        <taxon>Eukaryota</taxon>
        <taxon>Viridiplantae</taxon>
        <taxon>Streptophyta</taxon>
        <taxon>Embryophyta</taxon>
        <taxon>Tracheophyta</taxon>
        <taxon>Spermatophyta</taxon>
        <taxon>Magnoliopsida</taxon>
        <taxon>eudicotyledons</taxon>
        <taxon>Gunneridae</taxon>
        <taxon>Pentapetalae</taxon>
        <taxon>asterids</taxon>
        <taxon>campanulids</taxon>
        <taxon>Asterales</taxon>
        <taxon>Asteraceae</taxon>
        <taxon>Carduoideae</taxon>
        <taxon>Cardueae</taxon>
        <taxon>Arctiinae</taxon>
        <taxon>Arctium</taxon>
    </lineage>
</organism>
<evidence type="ECO:0000313" key="1">
    <source>
        <dbReference type="EMBL" id="KAI3758674.1"/>
    </source>
</evidence>
<dbReference type="EMBL" id="CM042048">
    <property type="protein sequence ID" value="KAI3758674.1"/>
    <property type="molecule type" value="Genomic_DNA"/>
</dbReference>
<evidence type="ECO:0000313" key="2">
    <source>
        <dbReference type="Proteomes" id="UP001055879"/>
    </source>
</evidence>
<gene>
    <name evidence="1" type="ORF">L6452_06245</name>
</gene>
<protein>
    <submittedName>
        <fullName evidence="1">Uncharacterized protein</fullName>
    </submittedName>
</protein>
<reference evidence="2" key="1">
    <citation type="journal article" date="2022" name="Mol. Ecol. Resour.">
        <title>The genomes of chicory, endive, great burdock and yacon provide insights into Asteraceae palaeo-polyploidization history and plant inulin production.</title>
        <authorList>
            <person name="Fan W."/>
            <person name="Wang S."/>
            <person name="Wang H."/>
            <person name="Wang A."/>
            <person name="Jiang F."/>
            <person name="Liu H."/>
            <person name="Zhao H."/>
            <person name="Xu D."/>
            <person name="Zhang Y."/>
        </authorList>
    </citation>
    <scope>NUCLEOTIDE SEQUENCE [LARGE SCALE GENOMIC DNA]</scope>
    <source>
        <strain evidence="2">cv. Niubang</strain>
    </source>
</reference>
<dbReference type="Proteomes" id="UP001055879">
    <property type="component" value="Linkage Group LG02"/>
</dbReference>